<dbReference type="EMBL" id="JAMKFB020000016">
    <property type="protein sequence ID" value="KAL0171841.1"/>
    <property type="molecule type" value="Genomic_DNA"/>
</dbReference>
<dbReference type="InterPro" id="IPR036249">
    <property type="entry name" value="Thioredoxin-like_sf"/>
</dbReference>
<organism evidence="4 5">
    <name type="scientific">Cirrhinus mrigala</name>
    <name type="common">Mrigala</name>
    <dbReference type="NCBI Taxonomy" id="683832"/>
    <lineage>
        <taxon>Eukaryota</taxon>
        <taxon>Metazoa</taxon>
        <taxon>Chordata</taxon>
        <taxon>Craniata</taxon>
        <taxon>Vertebrata</taxon>
        <taxon>Euteleostomi</taxon>
        <taxon>Actinopterygii</taxon>
        <taxon>Neopterygii</taxon>
        <taxon>Teleostei</taxon>
        <taxon>Ostariophysi</taxon>
        <taxon>Cypriniformes</taxon>
        <taxon>Cyprinidae</taxon>
        <taxon>Labeoninae</taxon>
        <taxon>Labeonini</taxon>
        <taxon>Cirrhinus</taxon>
    </lineage>
</organism>
<evidence type="ECO:0000259" key="3">
    <source>
        <dbReference type="PROSITE" id="PS51352"/>
    </source>
</evidence>
<proteinExistence type="inferred from homology"/>
<dbReference type="PROSITE" id="PS00194">
    <property type="entry name" value="THIOREDOXIN_1"/>
    <property type="match status" value="1"/>
</dbReference>
<dbReference type="AlphaFoldDB" id="A0ABD0PG80"/>
<dbReference type="InterPro" id="IPR013766">
    <property type="entry name" value="Thioredoxin_domain"/>
</dbReference>
<evidence type="ECO:0000256" key="2">
    <source>
        <dbReference type="SAM" id="MobiDB-lite"/>
    </source>
</evidence>
<feature type="non-terminal residue" evidence="4">
    <location>
        <position position="126"/>
    </location>
</feature>
<dbReference type="PANTHER" id="PTHR18929:SF45">
    <property type="entry name" value="PROTEIN DISULFIDE-ISOMERASE"/>
    <property type="match status" value="1"/>
</dbReference>
<feature type="region of interest" description="Disordered" evidence="2">
    <location>
        <begin position="1"/>
        <end position="25"/>
    </location>
</feature>
<dbReference type="InterPro" id="IPR017937">
    <property type="entry name" value="Thioredoxin_CS"/>
</dbReference>
<gene>
    <name evidence="4" type="ORF">M9458_032152</name>
</gene>
<dbReference type="SUPFAM" id="SSF52833">
    <property type="entry name" value="Thioredoxin-like"/>
    <property type="match status" value="1"/>
</dbReference>
<dbReference type="PANTHER" id="PTHR18929">
    <property type="entry name" value="PROTEIN DISULFIDE ISOMERASE"/>
    <property type="match status" value="1"/>
</dbReference>
<sequence>FAVADRQEFQDELEEEFGLGSSEGGDIPLVTIRTREGDKYSMQEEFTRDGKSLERFLEDYFAKRLKRYVKSEPVPESNDDPVKVVVADTFDEIVNDPEKDVLVEFYAPWCGHCKNLEPIYKELGEK</sequence>
<comment type="caution">
    <text evidence="4">The sequence shown here is derived from an EMBL/GenBank/DDBJ whole genome shotgun (WGS) entry which is preliminary data.</text>
</comment>
<evidence type="ECO:0000313" key="5">
    <source>
        <dbReference type="Proteomes" id="UP001529510"/>
    </source>
</evidence>
<dbReference type="PROSITE" id="PS51352">
    <property type="entry name" value="THIOREDOXIN_2"/>
    <property type="match status" value="1"/>
</dbReference>
<comment type="similarity">
    <text evidence="1">Belongs to the protein disulfide isomerase family.</text>
</comment>
<keyword evidence="5" id="KW-1185">Reference proteome</keyword>
<feature type="domain" description="Thioredoxin" evidence="3">
    <location>
        <begin position="63"/>
        <end position="126"/>
    </location>
</feature>
<evidence type="ECO:0000256" key="1">
    <source>
        <dbReference type="ARBA" id="ARBA00006347"/>
    </source>
</evidence>
<feature type="non-terminal residue" evidence="4">
    <location>
        <position position="1"/>
    </location>
</feature>
<dbReference type="Proteomes" id="UP001529510">
    <property type="component" value="Unassembled WGS sequence"/>
</dbReference>
<name>A0ABD0PG80_CIRMR</name>
<reference evidence="4 5" key="1">
    <citation type="submission" date="2024-05" db="EMBL/GenBank/DDBJ databases">
        <title>Genome sequencing and assembly of Indian major carp, Cirrhinus mrigala (Hamilton, 1822).</title>
        <authorList>
            <person name="Mohindra V."/>
            <person name="Chowdhury L.M."/>
            <person name="Lal K."/>
            <person name="Jena J.K."/>
        </authorList>
    </citation>
    <scope>NUCLEOTIDE SEQUENCE [LARGE SCALE GENOMIC DNA]</scope>
    <source>
        <strain evidence="4">CM1030</strain>
        <tissue evidence="4">Blood</tissue>
    </source>
</reference>
<dbReference type="Pfam" id="PF00085">
    <property type="entry name" value="Thioredoxin"/>
    <property type="match status" value="1"/>
</dbReference>
<dbReference type="Gene3D" id="3.40.30.10">
    <property type="entry name" value="Glutaredoxin"/>
    <property type="match status" value="2"/>
</dbReference>
<evidence type="ECO:0000313" key="4">
    <source>
        <dbReference type="EMBL" id="KAL0171841.1"/>
    </source>
</evidence>
<accession>A0ABD0PG80</accession>
<protein>
    <recommendedName>
        <fullName evidence="3">Thioredoxin domain-containing protein</fullName>
    </recommendedName>
</protein>